<dbReference type="Proteomes" id="UP000286270">
    <property type="component" value="Unassembled WGS sequence"/>
</dbReference>
<evidence type="ECO:0000313" key="7">
    <source>
        <dbReference type="EMBL" id="QCQ38435.1"/>
    </source>
</evidence>
<dbReference type="GeneID" id="99672707"/>
<sequence length="192" mass="20924">MKIVAFNGSPRKGGNTEMLINEVFKPIQEAGIETELVQLGGKLLRGCASCYTCFKTKDGQCVIKTDPMNEFIRKAQEADGIILASPTYYGSVSAEMKAFMDRLGLTTIGQGRTLTRKVGAAVISVRRGGAVTVYDELNRFMLGSGMIVPGSTYWNFGIGEMPGEVYDDAEGLRNMKDLGVQLAWLLKAVHDK</sequence>
<dbReference type="AlphaFoldDB" id="A0A081UKH8"/>
<keyword evidence="2" id="KW-0288">FMN</keyword>
<dbReference type="Gene3D" id="3.40.50.360">
    <property type="match status" value="1"/>
</dbReference>
<dbReference type="InterPro" id="IPR005025">
    <property type="entry name" value="FMN_Rdtase-like_dom"/>
</dbReference>
<evidence type="ECO:0000313" key="11">
    <source>
        <dbReference type="Proteomes" id="UP000028294"/>
    </source>
</evidence>
<evidence type="ECO:0000313" key="13">
    <source>
        <dbReference type="Proteomes" id="UP000284614"/>
    </source>
</evidence>
<proteinExistence type="predicted"/>
<evidence type="ECO:0000313" key="14">
    <source>
        <dbReference type="Proteomes" id="UP000286270"/>
    </source>
</evidence>
<dbReference type="Proteomes" id="UP000028294">
    <property type="component" value="Chromosome"/>
</dbReference>
<evidence type="ECO:0000259" key="3">
    <source>
        <dbReference type="Pfam" id="PF03358"/>
    </source>
</evidence>
<feature type="domain" description="NADPH-dependent FMN reductase-like" evidence="3">
    <location>
        <begin position="1"/>
        <end position="157"/>
    </location>
</feature>
<evidence type="ECO:0000313" key="4">
    <source>
        <dbReference type="EMBL" id="KFX74319.1"/>
    </source>
</evidence>
<keyword evidence="1" id="KW-0285">Flavoprotein</keyword>
<dbReference type="EMBL" id="CP036553">
    <property type="protein sequence ID" value="QCQ38435.1"/>
    <property type="molecule type" value="Genomic_DNA"/>
</dbReference>
<reference evidence="12 13" key="3">
    <citation type="submission" date="2018-08" db="EMBL/GenBank/DDBJ databases">
        <title>A genome reference for cultivated species of the human gut microbiota.</title>
        <authorList>
            <person name="Zou Y."/>
            <person name="Xue W."/>
            <person name="Luo G."/>
        </authorList>
    </citation>
    <scope>NUCLEOTIDE SEQUENCE [LARGE SCALE GENOMIC DNA]</scope>
    <source>
        <strain evidence="8 14">AF14-26</strain>
        <strain evidence="10 12">AM18-6</strain>
        <strain evidence="9 13">OF01-1</strain>
    </source>
</reference>
<evidence type="ECO:0000313" key="5">
    <source>
        <dbReference type="EMBL" id="MCZ2655349.1"/>
    </source>
</evidence>
<evidence type="ECO:0000313" key="9">
    <source>
        <dbReference type="EMBL" id="RGY71192.1"/>
    </source>
</evidence>
<gene>
    <name evidence="10" type="ORF">DW228_18155</name>
    <name evidence="8" type="ORF">DWW08_20160</name>
    <name evidence="9" type="ORF">DXA27_02845</name>
    <name evidence="4" type="ORF">EE52_0212805</name>
    <name evidence="7" type="ORF">IA74_021300</name>
    <name evidence="5" type="ORF">O1422_14365</name>
    <name evidence="6" type="ORF">O1433_19445</name>
</gene>
<dbReference type="SUPFAM" id="SSF52218">
    <property type="entry name" value="Flavoproteins"/>
    <property type="match status" value="1"/>
</dbReference>
<dbReference type="Proteomes" id="UP000284614">
    <property type="component" value="Unassembled WGS sequence"/>
</dbReference>
<accession>A0A081UKH8</accession>
<dbReference type="PANTHER" id="PTHR43278">
    <property type="entry name" value="NAD(P)H-DEPENDENT FMN-CONTAINING OXIDOREDUCTASE YWQN-RELATED"/>
    <property type="match status" value="1"/>
</dbReference>
<dbReference type="Proteomes" id="UP001075704">
    <property type="component" value="Unassembled WGS sequence"/>
</dbReference>
<dbReference type="PANTHER" id="PTHR43278:SF4">
    <property type="entry name" value="NAD(P)H-DEPENDENT FMN-CONTAINING OXIDOREDUCTASE YWQN-RELATED"/>
    <property type="match status" value="1"/>
</dbReference>
<dbReference type="EMBL" id="QRZH01000023">
    <property type="protein sequence ID" value="RGV48712.1"/>
    <property type="molecule type" value="Genomic_DNA"/>
</dbReference>
<reference evidence="5" key="5">
    <citation type="submission" date="2022-12" db="EMBL/GenBank/DDBJ databases">
        <title>Development of a Multilocus Sequence Typing Scheme for Bacteroides fragilis Based on Whole Genome Sequencing Data and Clinical Application.</title>
        <authorList>
            <person name="Nielsen F.D."/>
            <person name="Justesen U.S."/>
        </authorList>
    </citation>
    <scope>NUCLEOTIDE SEQUENCE</scope>
    <source>
        <strain evidence="6">BF_AM_ODE_DK_2015_4</strain>
        <strain evidence="5">BF_BC_ODE_DK_2015_2</strain>
    </source>
</reference>
<dbReference type="RefSeq" id="WP_005807817.1">
    <property type="nucleotide sequence ID" value="NZ_CAEUHN010000023.1"/>
</dbReference>
<dbReference type="EMBL" id="JMZZ02000151">
    <property type="protein sequence ID" value="KFX74319.1"/>
    <property type="molecule type" value="Genomic_DNA"/>
</dbReference>
<evidence type="ECO:0000313" key="10">
    <source>
        <dbReference type="EMBL" id="RHH08095.1"/>
    </source>
</evidence>
<dbReference type="InterPro" id="IPR051796">
    <property type="entry name" value="ISF_SsuE-like"/>
</dbReference>
<dbReference type="Pfam" id="PF03358">
    <property type="entry name" value="FMN_red"/>
    <property type="match status" value="1"/>
</dbReference>
<evidence type="ECO:0000313" key="12">
    <source>
        <dbReference type="Proteomes" id="UP000266644"/>
    </source>
</evidence>
<dbReference type="EMBL" id="QSDG01000002">
    <property type="protein sequence ID" value="RGY71192.1"/>
    <property type="molecule type" value="Genomic_DNA"/>
</dbReference>
<reference evidence="7 11" key="4">
    <citation type="submission" date="2019-03" db="EMBL/GenBank/DDBJ databases">
        <title>Complete genome assembly of MDR B. fragilis.</title>
        <authorList>
            <person name="Sydenham T.V."/>
            <person name="Hasman H."/>
            <person name="Justesen U.S."/>
        </authorList>
    </citation>
    <scope>NUCLEOTIDE SEQUENCE [LARGE SCALE GENOMIC DNA]</scope>
    <source>
        <strain evidence="7 11">DCMOUH0067B</strain>
    </source>
</reference>
<organism evidence="10 12">
    <name type="scientific">Bacteroides fragilis</name>
    <dbReference type="NCBI Taxonomy" id="817"/>
    <lineage>
        <taxon>Bacteria</taxon>
        <taxon>Pseudomonadati</taxon>
        <taxon>Bacteroidota</taxon>
        <taxon>Bacteroidia</taxon>
        <taxon>Bacteroidales</taxon>
        <taxon>Bacteroidaceae</taxon>
        <taxon>Bacteroides</taxon>
    </lineage>
</organism>
<evidence type="ECO:0000256" key="1">
    <source>
        <dbReference type="ARBA" id="ARBA00022630"/>
    </source>
</evidence>
<evidence type="ECO:0000256" key="2">
    <source>
        <dbReference type="ARBA" id="ARBA00022643"/>
    </source>
</evidence>
<name>A0A081UKH8_BACFG</name>
<reference evidence="4" key="1">
    <citation type="book" date="2014" name="THE 24TH EUROPEAN CONGRESS OF CLINICAL MICROBIOLOGY AND INFECTIOUS DISEASES" publisher="ECCMID 2014" city="Barcelona, Spain">
        <title>Identification of resistance genes in three multidrug-resistant Bacteroides fragilis isolates by whole genome sequencing.</title>
        <editorList>
            <person name="Unknown"/>
            <person name="A."/>
        </editorList>
        <authorList>
            <person name="Sydenham T.V."/>
            <person name="Hasman H."/>
            <person name="Wang M."/>
            <person name="Soki J."/>
            <person name="Nagy E."/>
            <person name="Justesen U.S."/>
        </authorList>
    </citation>
    <scope>NUCLEOTIDE SEQUENCE</scope>
    <source>
        <strain evidence="4">DCMOUH0018B</strain>
    </source>
</reference>
<evidence type="ECO:0000313" key="8">
    <source>
        <dbReference type="EMBL" id="RGV48712.1"/>
    </source>
</evidence>
<protein>
    <submittedName>
        <fullName evidence="4">FMN reductase</fullName>
    </submittedName>
    <submittedName>
        <fullName evidence="10">Flavodoxin family protein</fullName>
    </submittedName>
</protein>
<dbReference type="EMBL" id="JAPUAC010000011">
    <property type="protein sequence ID" value="MCZ2655349.1"/>
    <property type="molecule type" value="Genomic_DNA"/>
</dbReference>
<dbReference type="Proteomes" id="UP001079672">
    <property type="component" value="Unassembled WGS sequence"/>
</dbReference>
<dbReference type="EMBL" id="QRJE01000031">
    <property type="protein sequence ID" value="RHH08095.1"/>
    <property type="molecule type" value="Genomic_DNA"/>
</dbReference>
<dbReference type="EMBL" id="JAPTZU010000016">
    <property type="protein sequence ID" value="MCZ2689677.1"/>
    <property type="molecule type" value="Genomic_DNA"/>
</dbReference>
<dbReference type="GO" id="GO:0016491">
    <property type="term" value="F:oxidoreductase activity"/>
    <property type="evidence" value="ECO:0007669"/>
    <property type="project" value="InterPro"/>
</dbReference>
<dbReference type="InterPro" id="IPR029039">
    <property type="entry name" value="Flavoprotein-like_sf"/>
</dbReference>
<dbReference type="Proteomes" id="UP000266644">
    <property type="component" value="Unassembled WGS sequence"/>
</dbReference>
<evidence type="ECO:0000313" key="6">
    <source>
        <dbReference type="EMBL" id="MCZ2689677.1"/>
    </source>
</evidence>
<dbReference type="PATRIC" id="fig|817.52.peg.2223"/>
<reference evidence="4" key="2">
    <citation type="submission" date="2014-07" db="EMBL/GenBank/DDBJ databases">
        <title>Genetics and epidemiology of antimicrobial resistance in B. fragilis group.</title>
        <authorList>
            <person name="Sydenham T.V."/>
            <person name="Hasman H."/>
            <person name="Kemp M."/>
            <person name="Justesen U.S."/>
        </authorList>
    </citation>
    <scope>NUCLEOTIDE SEQUENCE [LARGE SCALE GENOMIC DNA]</scope>
    <source>
        <strain evidence="4">DCMOUH0018B</strain>
    </source>
</reference>